<protein>
    <recommendedName>
        <fullName evidence="3">Endonuclease/exonuclease/phosphatase domain-containing protein</fullName>
    </recommendedName>
</protein>
<proteinExistence type="predicted"/>
<gene>
    <name evidence="1" type="ORF">RND81_04G030600</name>
</gene>
<dbReference type="Gene3D" id="3.60.10.10">
    <property type="entry name" value="Endonuclease/exonuclease/phosphatase"/>
    <property type="match status" value="1"/>
</dbReference>
<dbReference type="PANTHER" id="PTHR35218">
    <property type="entry name" value="RNASE H DOMAIN-CONTAINING PROTEIN"/>
    <property type="match status" value="1"/>
</dbReference>
<organism evidence="1 2">
    <name type="scientific">Saponaria officinalis</name>
    <name type="common">Common soapwort</name>
    <name type="synonym">Lychnis saponaria</name>
    <dbReference type="NCBI Taxonomy" id="3572"/>
    <lineage>
        <taxon>Eukaryota</taxon>
        <taxon>Viridiplantae</taxon>
        <taxon>Streptophyta</taxon>
        <taxon>Embryophyta</taxon>
        <taxon>Tracheophyta</taxon>
        <taxon>Spermatophyta</taxon>
        <taxon>Magnoliopsida</taxon>
        <taxon>eudicotyledons</taxon>
        <taxon>Gunneridae</taxon>
        <taxon>Pentapetalae</taxon>
        <taxon>Caryophyllales</taxon>
        <taxon>Caryophyllaceae</taxon>
        <taxon>Caryophylleae</taxon>
        <taxon>Saponaria</taxon>
    </lineage>
</organism>
<evidence type="ECO:0008006" key="3">
    <source>
        <dbReference type="Google" id="ProtNLM"/>
    </source>
</evidence>
<dbReference type="EMBL" id="JBDFQZ010000004">
    <property type="protein sequence ID" value="KAK9732895.1"/>
    <property type="molecule type" value="Genomic_DNA"/>
</dbReference>
<dbReference type="PANTHER" id="PTHR35218:SF10">
    <property type="entry name" value="ENDONUCLEASE_EXONUCLEASE_PHOSPHATASE DOMAIN-CONTAINING PROTEIN"/>
    <property type="match status" value="1"/>
</dbReference>
<dbReference type="Proteomes" id="UP001443914">
    <property type="component" value="Unassembled WGS sequence"/>
</dbReference>
<name>A0AAW1LGA9_SAPOF</name>
<accession>A0AAW1LGA9</accession>
<sequence length="133" mass="14991">MNLLSYNCQGLGNNPAVVSLKKLLNKEDVDMAVLVETKLNKTEMKGVARRLGDYEGIYGDSVGRKAGVSIIWRRQSMNVNFISSSAHHVDIEISGLFSDEKWRLTGFYGWAESDNKNLSWKLLRDIKDLSNLP</sequence>
<reference evidence="1" key="1">
    <citation type="submission" date="2024-03" db="EMBL/GenBank/DDBJ databases">
        <title>WGS assembly of Saponaria officinalis var. Norfolk2.</title>
        <authorList>
            <person name="Jenkins J."/>
            <person name="Shu S."/>
            <person name="Grimwood J."/>
            <person name="Barry K."/>
            <person name="Goodstein D."/>
            <person name="Schmutz J."/>
            <person name="Leebens-Mack J."/>
            <person name="Osbourn A."/>
        </authorList>
    </citation>
    <scope>NUCLEOTIDE SEQUENCE [LARGE SCALE GENOMIC DNA]</scope>
    <source>
        <strain evidence="1">JIC</strain>
    </source>
</reference>
<evidence type="ECO:0000313" key="2">
    <source>
        <dbReference type="Proteomes" id="UP001443914"/>
    </source>
</evidence>
<dbReference type="InterPro" id="IPR036691">
    <property type="entry name" value="Endo/exonu/phosph_ase_sf"/>
</dbReference>
<comment type="caution">
    <text evidence="1">The sequence shown here is derived from an EMBL/GenBank/DDBJ whole genome shotgun (WGS) entry which is preliminary data.</text>
</comment>
<evidence type="ECO:0000313" key="1">
    <source>
        <dbReference type="EMBL" id="KAK9732895.1"/>
    </source>
</evidence>
<keyword evidence="2" id="KW-1185">Reference proteome</keyword>
<dbReference type="SUPFAM" id="SSF56219">
    <property type="entry name" value="DNase I-like"/>
    <property type="match status" value="1"/>
</dbReference>
<dbReference type="AlphaFoldDB" id="A0AAW1LGA9"/>